<dbReference type="KEGG" id="sll:SLITO_v1c05000"/>
<dbReference type="Proteomes" id="UP000067476">
    <property type="component" value="Chromosome"/>
</dbReference>
<dbReference type="STRING" id="216942.SLITO_v1c05000"/>
<evidence type="ECO:0000313" key="2">
    <source>
        <dbReference type="Proteomes" id="UP000067476"/>
    </source>
</evidence>
<dbReference type="AlphaFoldDB" id="A0A0K1W1T4"/>
<evidence type="ECO:0000313" key="1">
    <source>
        <dbReference type="EMBL" id="AKX34151.1"/>
    </source>
</evidence>
<protein>
    <submittedName>
        <fullName evidence="1">Uncharacterized protein</fullName>
    </submittedName>
</protein>
<keyword evidence="2" id="KW-1185">Reference proteome</keyword>
<gene>
    <name evidence="1" type="ORF">SLITO_v1c05000</name>
</gene>
<reference evidence="1 2" key="1">
    <citation type="journal article" date="2015" name="Genome Announc.">
        <title>Complete Genome Sequence of Spiroplasma litorale TN-1T (DSM 21781), a Bacterium Isolated from a Green-Eyed Horsefly (Tabanus nigrovittatus).</title>
        <authorList>
            <person name="Lo W.S."/>
            <person name="Lai Y.C."/>
            <person name="Lien Y.W."/>
            <person name="Wang T.H."/>
            <person name="Kuo C.H."/>
        </authorList>
    </citation>
    <scope>NUCLEOTIDE SEQUENCE [LARGE SCALE GENOMIC DNA]</scope>
    <source>
        <strain evidence="1 2">TN-1</strain>
    </source>
</reference>
<sequence>MKLNSIQVIDEGYFLVNEHQNFRFDKNIAKSFIEKLEFPIIILDTEFFNNSHDNSDYDKKLYDDKNKDLVYVVQYSFAKSLKEISSRDNKKAIKSISIKRNFNDKSYNFYSQYEKMVVSFLNMCRNKDIKTIVCAGASNDIKIINIWVNNYKKLFSKRPLKMTFLNKEKNETNVNFFDVYDILQNCFSFSNTKSNGEEFWNKNNLPSGKQNDEMISLTSMKKFFGWFDQIVDNIFKTEKHDIYSMCCEAYTFFSYPLDKKISFESYKRMNNTIKKVIDHCYNDVLKILIFFDFIFEFTYNFYDKNKYIKK</sequence>
<accession>A0A0K1W1T4</accession>
<dbReference type="OrthoDB" id="398515at2"/>
<dbReference type="EMBL" id="CP012357">
    <property type="protein sequence ID" value="AKX34151.1"/>
    <property type="molecule type" value="Genomic_DNA"/>
</dbReference>
<organism evidence="1 2">
    <name type="scientific">Spiroplasma litorale</name>
    <dbReference type="NCBI Taxonomy" id="216942"/>
    <lineage>
        <taxon>Bacteria</taxon>
        <taxon>Bacillati</taxon>
        <taxon>Mycoplasmatota</taxon>
        <taxon>Mollicutes</taxon>
        <taxon>Entomoplasmatales</taxon>
        <taxon>Spiroplasmataceae</taxon>
        <taxon>Spiroplasma</taxon>
    </lineage>
</organism>
<name>A0A0K1W1T4_9MOLU</name>
<dbReference type="PATRIC" id="fig|216942.3.peg.503"/>
<proteinExistence type="predicted"/>
<dbReference type="RefSeq" id="WP_075058241.1">
    <property type="nucleotide sequence ID" value="NZ_CP012357.1"/>
</dbReference>